<organism evidence="1 2">
    <name type="scientific">Rhizobium halophytocola</name>
    <dbReference type="NCBI Taxonomy" id="735519"/>
    <lineage>
        <taxon>Bacteria</taxon>
        <taxon>Pseudomonadati</taxon>
        <taxon>Pseudomonadota</taxon>
        <taxon>Alphaproteobacteria</taxon>
        <taxon>Hyphomicrobiales</taxon>
        <taxon>Rhizobiaceae</taxon>
        <taxon>Rhizobium/Agrobacterium group</taxon>
        <taxon>Rhizobium</taxon>
    </lineage>
</organism>
<dbReference type="Proteomes" id="UP000759443">
    <property type="component" value="Unassembled WGS sequence"/>
</dbReference>
<protein>
    <recommendedName>
        <fullName evidence="3">Lipoprotein</fullName>
    </recommendedName>
</protein>
<gene>
    <name evidence="1" type="ORF">J2Z17_001331</name>
</gene>
<dbReference type="RefSeq" id="WP_209943374.1">
    <property type="nucleotide sequence ID" value="NZ_JAGGJU010000003.1"/>
</dbReference>
<comment type="caution">
    <text evidence="1">The sequence shown here is derived from an EMBL/GenBank/DDBJ whole genome shotgun (WGS) entry which is preliminary data.</text>
</comment>
<dbReference type="PROSITE" id="PS51257">
    <property type="entry name" value="PROKAR_LIPOPROTEIN"/>
    <property type="match status" value="1"/>
</dbReference>
<sequence length="178" mass="17569">MTPALHRIAIGLAAVCLVSGTLTGCKTAGELLAVNTAGKGKAAKTADAAVDGYSDPRVMVLSDDARIAGTNATIDTADDMPAGHPAGTGQATALNSAPADLGELTTQPTGVSAYQSSIFAAAPQPAIETPGGRETQASLMPVGMPHYGYNAASASLFSARRPVVAAAADTGAGMDDGL</sequence>
<accession>A0ABS4DW58</accession>
<evidence type="ECO:0008006" key="3">
    <source>
        <dbReference type="Google" id="ProtNLM"/>
    </source>
</evidence>
<dbReference type="EMBL" id="JAGGJU010000003">
    <property type="protein sequence ID" value="MBP1849910.1"/>
    <property type="molecule type" value="Genomic_DNA"/>
</dbReference>
<keyword evidence="2" id="KW-1185">Reference proteome</keyword>
<name>A0ABS4DW58_9HYPH</name>
<evidence type="ECO:0000313" key="1">
    <source>
        <dbReference type="EMBL" id="MBP1849910.1"/>
    </source>
</evidence>
<reference evidence="1 2" key="1">
    <citation type="submission" date="2021-03" db="EMBL/GenBank/DDBJ databases">
        <title>Genomic Encyclopedia of Type Strains, Phase IV (KMG-IV): sequencing the most valuable type-strain genomes for metagenomic binning, comparative biology and taxonomic classification.</title>
        <authorList>
            <person name="Goeker M."/>
        </authorList>
    </citation>
    <scope>NUCLEOTIDE SEQUENCE [LARGE SCALE GENOMIC DNA]</scope>
    <source>
        <strain evidence="1 2">DSM 21600</strain>
    </source>
</reference>
<proteinExistence type="predicted"/>
<evidence type="ECO:0000313" key="2">
    <source>
        <dbReference type="Proteomes" id="UP000759443"/>
    </source>
</evidence>